<proteinExistence type="predicted"/>
<dbReference type="EMBL" id="DF237599">
    <property type="protein sequence ID" value="GAQ90516.1"/>
    <property type="molecule type" value="Genomic_DNA"/>
</dbReference>
<dbReference type="AlphaFoldDB" id="A0A1Y1IP11"/>
<sequence length="126" mass="14366">MSRLDEEASRKRQAANAREVELLAANVNKLTGPHRQWADEALQLQREWRVLHDQIWLAHGFLREGCALSHWQVQQLLAIKEETSILAEQLEVTTNRLAASIPSLEGGGTARVDTKEKEKCKVEMQR</sequence>
<reference evidence="2 3" key="1">
    <citation type="journal article" date="2014" name="Nat. Commun.">
        <title>Klebsormidium flaccidum genome reveals primary factors for plant terrestrial adaptation.</title>
        <authorList>
            <person name="Hori K."/>
            <person name="Maruyama F."/>
            <person name="Fujisawa T."/>
            <person name="Togashi T."/>
            <person name="Yamamoto N."/>
            <person name="Seo M."/>
            <person name="Sato S."/>
            <person name="Yamada T."/>
            <person name="Mori H."/>
            <person name="Tajima N."/>
            <person name="Moriyama T."/>
            <person name="Ikeuchi M."/>
            <person name="Watanabe M."/>
            <person name="Wada H."/>
            <person name="Kobayashi K."/>
            <person name="Saito M."/>
            <person name="Masuda T."/>
            <person name="Sasaki-Sekimoto Y."/>
            <person name="Mashiguchi K."/>
            <person name="Awai K."/>
            <person name="Shimojima M."/>
            <person name="Masuda S."/>
            <person name="Iwai M."/>
            <person name="Nobusawa T."/>
            <person name="Narise T."/>
            <person name="Kondo S."/>
            <person name="Saito H."/>
            <person name="Sato R."/>
            <person name="Murakawa M."/>
            <person name="Ihara Y."/>
            <person name="Oshima-Yamada Y."/>
            <person name="Ohtaka K."/>
            <person name="Satoh M."/>
            <person name="Sonobe K."/>
            <person name="Ishii M."/>
            <person name="Ohtani R."/>
            <person name="Kanamori-Sato M."/>
            <person name="Honoki R."/>
            <person name="Miyazaki D."/>
            <person name="Mochizuki H."/>
            <person name="Umetsu J."/>
            <person name="Higashi K."/>
            <person name="Shibata D."/>
            <person name="Kamiya Y."/>
            <person name="Sato N."/>
            <person name="Nakamura Y."/>
            <person name="Tabata S."/>
            <person name="Ida S."/>
            <person name="Kurokawa K."/>
            <person name="Ohta H."/>
        </authorList>
    </citation>
    <scope>NUCLEOTIDE SEQUENCE [LARGE SCALE GENOMIC DNA]</scope>
    <source>
        <strain evidence="2 3">NIES-2285</strain>
    </source>
</reference>
<feature type="compositionally biased region" description="Basic and acidic residues" evidence="1">
    <location>
        <begin position="112"/>
        <end position="126"/>
    </location>
</feature>
<name>A0A1Y1IP11_KLENI</name>
<evidence type="ECO:0000313" key="3">
    <source>
        <dbReference type="Proteomes" id="UP000054558"/>
    </source>
</evidence>
<gene>
    <name evidence="2" type="ORF">KFL_006500100</name>
</gene>
<dbReference type="Proteomes" id="UP000054558">
    <property type="component" value="Unassembled WGS sequence"/>
</dbReference>
<accession>A0A1Y1IP11</accession>
<keyword evidence="3" id="KW-1185">Reference proteome</keyword>
<evidence type="ECO:0000256" key="1">
    <source>
        <dbReference type="SAM" id="MobiDB-lite"/>
    </source>
</evidence>
<organism evidence="2 3">
    <name type="scientific">Klebsormidium nitens</name>
    <name type="common">Green alga</name>
    <name type="synonym">Ulothrix nitens</name>
    <dbReference type="NCBI Taxonomy" id="105231"/>
    <lineage>
        <taxon>Eukaryota</taxon>
        <taxon>Viridiplantae</taxon>
        <taxon>Streptophyta</taxon>
        <taxon>Klebsormidiophyceae</taxon>
        <taxon>Klebsormidiales</taxon>
        <taxon>Klebsormidiaceae</taxon>
        <taxon>Klebsormidium</taxon>
    </lineage>
</organism>
<feature type="region of interest" description="Disordered" evidence="1">
    <location>
        <begin position="103"/>
        <end position="126"/>
    </location>
</feature>
<evidence type="ECO:0000313" key="2">
    <source>
        <dbReference type="EMBL" id="GAQ90516.1"/>
    </source>
</evidence>
<protein>
    <submittedName>
        <fullName evidence="2">Uncharacterized protein</fullName>
    </submittedName>
</protein>